<reference evidence="2 3" key="1">
    <citation type="submission" date="2022-05" db="EMBL/GenBank/DDBJ databases">
        <authorList>
            <consortium name="Genoscope - CEA"/>
            <person name="William W."/>
        </authorList>
    </citation>
    <scope>NUCLEOTIDE SEQUENCE [LARGE SCALE GENOMIC DNA]</scope>
</reference>
<name>A0ABN8RBG8_9CNID</name>
<evidence type="ECO:0000313" key="2">
    <source>
        <dbReference type="EMBL" id="CAH3175252.1"/>
    </source>
</evidence>
<protein>
    <submittedName>
        <fullName evidence="2">Uncharacterized protein</fullName>
    </submittedName>
</protein>
<evidence type="ECO:0000256" key="1">
    <source>
        <dbReference type="SAM" id="MobiDB-lite"/>
    </source>
</evidence>
<keyword evidence="3" id="KW-1185">Reference proteome</keyword>
<dbReference type="Proteomes" id="UP001159427">
    <property type="component" value="Unassembled WGS sequence"/>
</dbReference>
<feature type="region of interest" description="Disordered" evidence="1">
    <location>
        <begin position="151"/>
        <end position="179"/>
    </location>
</feature>
<organism evidence="2 3">
    <name type="scientific">Porites evermanni</name>
    <dbReference type="NCBI Taxonomy" id="104178"/>
    <lineage>
        <taxon>Eukaryota</taxon>
        <taxon>Metazoa</taxon>
        <taxon>Cnidaria</taxon>
        <taxon>Anthozoa</taxon>
        <taxon>Hexacorallia</taxon>
        <taxon>Scleractinia</taxon>
        <taxon>Fungiina</taxon>
        <taxon>Poritidae</taxon>
        <taxon>Porites</taxon>
    </lineage>
</organism>
<feature type="compositionally biased region" description="Polar residues" evidence="1">
    <location>
        <begin position="152"/>
        <end position="165"/>
    </location>
</feature>
<gene>
    <name evidence="2" type="ORF">PEVE_00009962</name>
</gene>
<accession>A0ABN8RBG8</accession>
<dbReference type="EMBL" id="CALNXI010001699">
    <property type="protein sequence ID" value="CAH3175252.1"/>
    <property type="molecule type" value="Genomic_DNA"/>
</dbReference>
<proteinExistence type="predicted"/>
<sequence>MFMVPGENSTETDLKRQHQALKTASVKSRMESIDSTLPSDLLRSVNQSRDKGASSWLTTVPLVDQGLVLNKQEFRDSLRVSHSMPLSDLPSKCVCGEKSATPCHAKRKGSRVAKRHHDVRNLLTSLIGKVCTNIEVEPELQPLDNERFSLKSAATSPGKATSTIFKEQEEEKKRKHQQRLLDVEMGSFTPLVFGTKGGMGADCNCFLKRLAEKL</sequence>
<evidence type="ECO:0000313" key="3">
    <source>
        <dbReference type="Proteomes" id="UP001159427"/>
    </source>
</evidence>
<comment type="caution">
    <text evidence="2">The sequence shown here is derived from an EMBL/GenBank/DDBJ whole genome shotgun (WGS) entry which is preliminary data.</text>
</comment>